<dbReference type="PANTHER" id="PTHR46825:SF15">
    <property type="entry name" value="BETA-LACTAMASE-RELATED DOMAIN-CONTAINING PROTEIN"/>
    <property type="match status" value="1"/>
</dbReference>
<dbReference type="InterPro" id="IPR012338">
    <property type="entry name" value="Beta-lactam/transpept-like"/>
</dbReference>
<organism evidence="4 5">
    <name type="scientific">Thermoflexibacter ruber</name>
    <dbReference type="NCBI Taxonomy" id="1003"/>
    <lineage>
        <taxon>Bacteria</taxon>
        <taxon>Pseudomonadati</taxon>
        <taxon>Bacteroidota</taxon>
        <taxon>Cytophagia</taxon>
        <taxon>Cytophagales</taxon>
        <taxon>Thermoflexibacteraceae</taxon>
        <taxon>Thermoflexibacter</taxon>
    </lineage>
</organism>
<dbReference type="InterPro" id="IPR050491">
    <property type="entry name" value="AmpC-like"/>
</dbReference>
<feature type="domain" description="Peptidase S12 Pab87-related C-terminal" evidence="3">
    <location>
        <begin position="408"/>
        <end position="494"/>
    </location>
</feature>
<feature type="chain" id="PRO_5011727294" evidence="1">
    <location>
        <begin position="21"/>
        <end position="505"/>
    </location>
</feature>
<gene>
    <name evidence="4" type="ORF">SAMN04488541_1004100</name>
</gene>
<dbReference type="RefSeq" id="WP_091540022.1">
    <property type="nucleotide sequence ID" value="NZ_FONY01000004.1"/>
</dbReference>
<dbReference type="STRING" id="1003.SAMN04488541_1004100"/>
<feature type="domain" description="Beta-lactamase-related" evidence="2">
    <location>
        <begin position="31"/>
        <end position="363"/>
    </location>
</feature>
<evidence type="ECO:0000259" key="2">
    <source>
        <dbReference type="Pfam" id="PF00144"/>
    </source>
</evidence>
<dbReference type="SUPFAM" id="SSF56601">
    <property type="entry name" value="beta-lactamase/transpeptidase-like"/>
    <property type="match status" value="1"/>
</dbReference>
<dbReference type="InterPro" id="IPR001466">
    <property type="entry name" value="Beta-lactam-related"/>
</dbReference>
<reference evidence="4 5" key="1">
    <citation type="submission" date="2016-10" db="EMBL/GenBank/DDBJ databases">
        <authorList>
            <person name="de Groot N.N."/>
        </authorList>
    </citation>
    <scope>NUCLEOTIDE SEQUENCE [LARGE SCALE GENOMIC DNA]</scope>
    <source>
        <strain>GEY</strain>
        <strain evidence="5">DSM 9560</strain>
    </source>
</reference>
<dbReference type="Proteomes" id="UP000199513">
    <property type="component" value="Unassembled WGS sequence"/>
</dbReference>
<sequence>MKKFSLLFLFSFSCFSFSFAQTADFVKDSIDKYVNEAMQLWQIPAMAVAVVKDGKVIFSKGYGVREIGKTDKVDENTLFMIASNSKAFTATALCMLEYSKQLSIDDKVIKYFPDFKLFNNFITQEVTIRDMLCHRVGLKTFQGDFTYWRSNLSRKQVIERFGKNKPIHDFRTRYGYCNAGFVVAGEVIPAVTGKKWEDFVRDSLVKPLQMNRTLMLSAEMPRMENAAVPHSLIDGKITKISFPMIDALAPAGSMVSSVKDVANWLIMQLDTGKFQGKQVVAKQAILKTWAGNTIISTNKSWLYPRQFSMYGLGWVIQDYAGRKMFDHTGGADGFVTSTCFLPEEKLGVVVLTNTDQNTAYLALRYQIVDAFLKQPYKNYNRIFYAGDKQEQEQETKRIQIERAKVAQKNKPTLPLAAYAGKYENEVYGTMEIKLEKDQLNAYFSNHPDLVAKLEAQGGNNFLCTFNISTYGIHVMPFEVESGKVKSAIVKVNDFIEYDPYVFVRK</sequence>
<dbReference type="AlphaFoldDB" id="A0A1I2C637"/>
<protein>
    <submittedName>
        <fullName evidence="4">CubicO group peptidase, beta-lactamase class C family</fullName>
    </submittedName>
</protein>
<evidence type="ECO:0000256" key="1">
    <source>
        <dbReference type="SAM" id="SignalP"/>
    </source>
</evidence>
<evidence type="ECO:0000313" key="4">
    <source>
        <dbReference type="EMBL" id="SFE63747.1"/>
    </source>
</evidence>
<dbReference type="Pfam" id="PF11954">
    <property type="entry name" value="DUF3471"/>
    <property type="match status" value="1"/>
</dbReference>
<evidence type="ECO:0000313" key="5">
    <source>
        <dbReference type="Proteomes" id="UP000199513"/>
    </source>
</evidence>
<dbReference type="InterPro" id="IPR021860">
    <property type="entry name" value="Peptidase_S12_Pab87-rel_C"/>
</dbReference>
<name>A0A1I2C637_9BACT</name>
<dbReference type="Gene3D" id="3.40.710.10">
    <property type="entry name" value="DD-peptidase/beta-lactamase superfamily"/>
    <property type="match status" value="1"/>
</dbReference>
<dbReference type="OrthoDB" id="1522765at2"/>
<dbReference type="EMBL" id="FONY01000004">
    <property type="protein sequence ID" value="SFE63747.1"/>
    <property type="molecule type" value="Genomic_DNA"/>
</dbReference>
<proteinExistence type="predicted"/>
<dbReference type="Gene3D" id="2.40.128.600">
    <property type="match status" value="1"/>
</dbReference>
<evidence type="ECO:0000259" key="3">
    <source>
        <dbReference type="Pfam" id="PF11954"/>
    </source>
</evidence>
<keyword evidence="1" id="KW-0732">Signal</keyword>
<dbReference type="PANTHER" id="PTHR46825">
    <property type="entry name" value="D-ALANYL-D-ALANINE-CARBOXYPEPTIDASE/ENDOPEPTIDASE AMPH"/>
    <property type="match status" value="1"/>
</dbReference>
<accession>A0A1I2C637</accession>
<feature type="signal peptide" evidence="1">
    <location>
        <begin position="1"/>
        <end position="20"/>
    </location>
</feature>
<keyword evidence="5" id="KW-1185">Reference proteome</keyword>
<dbReference type="Pfam" id="PF00144">
    <property type="entry name" value="Beta-lactamase"/>
    <property type="match status" value="1"/>
</dbReference>